<reference evidence="2 3" key="1">
    <citation type="submission" date="2016-11" db="EMBL/GenBank/DDBJ databases">
        <authorList>
            <person name="Jaros S."/>
            <person name="Januszkiewicz K."/>
            <person name="Wedrychowicz H."/>
        </authorList>
    </citation>
    <scope>NUCLEOTIDE SEQUENCE [LARGE SCALE GENOMIC DNA]</scope>
    <source>
        <strain evidence="2 3">DSM 28715</strain>
    </source>
</reference>
<proteinExistence type="predicted"/>
<dbReference type="EMBL" id="FQXB01000001">
    <property type="protein sequence ID" value="SHG81308.1"/>
    <property type="molecule type" value="Genomic_DNA"/>
</dbReference>
<dbReference type="RefSeq" id="WP_072899785.1">
    <property type="nucleotide sequence ID" value="NZ_FQXB01000001.1"/>
</dbReference>
<evidence type="ECO:0008006" key="4">
    <source>
        <dbReference type="Google" id="ProtNLM"/>
    </source>
</evidence>
<feature type="signal peptide" evidence="1">
    <location>
        <begin position="1"/>
        <end position="21"/>
    </location>
</feature>
<keyword evidence="3" id="KW-1185">Reference proteome</keyword>
<gene>
    <name evidence="2" type="ORF">SAMN05444003_1047</name>
</gene>
<protein>
    <recommendedName>
        <fullName evidence="4">Transferrin-binding protein B C-lobe/N-lobe beta barrel domain-containing protein</fullName>
    </recommendedName>
</protein>
<evidence type="ECO:0000313" key="2">
    <source>
        <dbReference type="EMBL" id="SHG81308.1"/>
    </source>
</evidence>
<evidence type="ECO:0000313" key="3">
    <source>
        <dbReference type="Proteomes" id="UP000184074"/>
    </source>
</evidence>
<dbReference type="STRING" id="1508389.SAMN05444003_1047"/>
<sequence length="228" mass="23258">MTQVRSTVRAALAATSLAALAACGGGAISTGAPTFGGVLSANSSPNFSDLQPVLNSAEEQRERVQGFAGSRFTAIPDDRTVVFKGYGGVDLDFAPSTSPDLSVLGDARVVVDFENDQFSGAITNMIATGASNNVTGVLGDFTFTGGSVGGANPNNFSLDYEADLLVGPNDVELSGTMDGIFRGTRANPGDRNPIKAIDATDTNPTITTGVGLNGATAHVIGESFFPTE</sequence>
<dbReference type="AlphaFoldDB" id="A0A1M5MVH1"/>
<organism evidence="2 3">
    <name type="scientific">Cognatiyoonia sediminum</name>
    <dbReference type="NCBI Taxonomy" id="1508389"/>
    <lineage>
        <taxon>Bacteria</taxon>
        <taxon>Pseudomonadati</taxon>
        <taxon>Pseudomonadota</taxon>
        <taxon>Alphaproteobacteria</taxon>
        <taxon>Rhodobacterales</taxon>
        <taxon>Paracoccaceae</taxon>
        <taxon>Cognatiyoonia</taxon>
    </lineage>
</organism>
<feature type="chain" id="PRO_5012431945" description="Transferrin-binding protein B C-lobe/N-lobe beta barrel domain-containing protein" evidence="1">
    <location>
        <begin position="22"/>
        <end position="228"/>
    </location>
</feature>
<accession>A0A1M5MVH1</accession>
<dbReference type="PROSITE" id="PS51257">
    <property type="entry name" value="PROKAR_LIPOPROTEIN"/>
    <property type="match status" value="1"/>
</dbReference>
<name>A0A1M5MVH1_9RHOB</name>
<keyword evidence="1" id="KW-0732">Signal</keyword>
<evidence type="ECO:0000256" key="1">
    <source>
        <dbReference type="SAM" id="SignalP"/>
    </source>
</evidence>
<dbReference type="Proteomes" id="UP000184074">
    <property type="component" value="Unassembled WGS sequence"/>
</dbReference>